<evidence type="ECO:0000259" key="5">
    <source>
        <dbReference type="PROSITE" id="PS50212"/>
    </source>
</evidence>
<dbReference type="Pfam" id="PF00617">
    <property type="entry name" value="RasGEF"/>
    <property type="match status" value="1"/>
</dbReference>
<dbReference type="Gene3D" id="1.20.870.10">
    <property type="entry name" value="Son of sevenless (SoS) protein Chain: S domain 1"/>
    <property type="match status" value="1"/>
</dbReference>
<dbReference type="PANTHER" id="PTHR23113:SF363">
    <property type="entry name" value="PROTEIN SON OF SEVENLESS"/>
    <property type="match status" value="1"/>
</dbReference>
<feature type="compositionally biased region" description="Polar residues" evidence="3">
    <location>
        <begin position="1206"/>
        <end position="1216"/>
    </location>
</feature>
<gene>
    <name evidence="6" type="ORF">BRETT_002173</name>
</gene>
<feature type="region of interest" description="Disordered" evidence="3">
    <location>
        <begin position="1067"/>
        <end position="1089"/>
    </location>
</feature>
<dbReference type="PANTHER" id="PTHR23113">
    <property type="entry name" value="GUANINE NUCLEOTIDE EXCHANGE FACTOR"/>
    <property type="match status" value="1"/>
</dbReference>
<dbReference type="GO" id="GO:0005085">
    <property type="term" value="F:guanyl-nucleotide exchange factor activity"/>
    <property type="evidence" value="ECO:0007669"/>
    <property type="project" value="UniProtKB-KW"/>
</dbReference>
<dbReference type="OrthoDB" id="10254377at2759"/>
<dbReference type="SMART" id="SM00147">
    <property type="entry name" value="RasGEF"/>
    <property type="match status" value="1"/>
</dbReference>
<feature type="compositionally biased region" description="Polar residues" evidence="3">
    <location>
        <begin position="866"/>
        <end position="888"/>
    </location>
</feature>
<reference evidence="6" key="2">
    <citation type="journal article" name="BMC Genomics">
        <title>New genome assemblies reveal patterns of domestication and adaptation across Brettanomyces (Dekkera) species.</title>
        <authorList>
            <person name="Roach M.J."/>
            <person name="Borneman A.R."/>
        </authorList>
    </citation>
    <scope>NUCLEOTIDE SEQUENCE</scope>
    <source>
        <strain evidence="6">UCD 2041</strain>
    </source>
</reference>
<dbReference type="GO" id="GO:0005886">
    <property type="term" value="C:plasma membrane"/>
    <property type="evidence" value="ECO:0007669"/>
    <property type="project" value="TreeGrafter"/>
</dbReference>
<dbReference type="InterPro" id="IPR001895">
    <property type="entry name" value="RASGEF_cat_dom"/>
</dbReference>
<dbReference type="SUPFAM" id="SSF48366">
    <property type="entry name" value="Ras GEF"/>
    <property type="match status" value="1"/>
</dbReference>
<dbReference type="GeneID" id="64574097"/>
<evidence type="ECO:0000259" key="4">
    <source>
        <dbReference type="PROSITE" id="PS50009"/>
    </source>
</evidence>
<dbReference type="InterPro" id="IPR000651">
    <property type="entry name" value="Ras-like_Gua-exchang_fac_N"/>
</dbReference>
<dbReference type="CDD" id="cd06224">
    <property type="entry name" value="REM"/>
    <property type="match status" value="1"/>
</dbReference>
<evidence type="ECO:0000256" key="1">
    <source>
        <dbReference type="ARBA" id="ARBA00022658"/>
    </source>
</evidence>
<accession>A0A871R812</accession>
<feature type="region of interest" description="Disordered" evidence="3">
    <location>
        <begin position="989"/>
        <end position="1016"/>
    </location>
</feature>
<feature type="compositionally biased region" description="Basic and acidic residues" evidence="3">
    <location>
        <begin position="833"/>
        <end position="846"/>
    </location>
</feature>
<organism evidence="6 7">
    <name type="scientific">Dekkera bruxellensis</name>
    <name type="common">Brettanomyces custersii</name>
    <dbReference type="NCBI Taxonomy" id="5007"/>
    <lineage>
        <taxon>Eukaryota</taxon>
        <taxon>Fungi</taxon>
        <taxon>Dikarya</taxon>
        <taxon>Ascomycota</taxon>
        <taxon>Saccharomycotina</taxon>
        <taxon>Pichiomycetes</taxon>
        <taxon>Pichiales</taxon>
        <taxon>Pichiaceae</taxon>
        <taxon>Brettanomyces</taxon>
    </lineage>
</organism>
<feature type="domain" description="Ras-GEF" evidence="4">
    <location>
        <begin position="1276"/>
        <end position="1524"/>
    </location>
</feature>
<evidence type="ECO:0000313" key="7">
    <source>
        <dbReference type="Proteomes" id="UP000663131"/>
    </source>
</evidence>
<evidence type="ECO:0008006" key="8">
    <source>
        <dbReference type="Google" id="ProtNLM"/>
    </source>
</evidence>
<feature type="region of interest" description="Disordered" evidence="3">
    <location>
        <begin position="542"/>
        <end position="561"/>
    </location>
</feature>
<feature type="region of interest" description="Disordered" evidence="3">
    <location>
        <begin position="669"/>
        <end position="706"/>
    </location>
</feature>
<dbReference type="RefSeq" id="XP_041138502.1">
    <property type="nucleotide sequence ID" value="XM_041280711.1"/>
</dbReference>
<dbReference type="InterPro" id="IPR023578">
    <property type="entry name" value="Ras_GEF_dom_sf"/>
</dbReference>
<dbReference type="GO" id="GO:0007265">
    <property type="term" value="P:Ras protein signal transduction"/>
    <property type="evidence" value="ECO:0007669"/>
    <property type="project" value="TreeGrafter"/>
</dbReference>
<feature type="region of interest" description="Disordered" evidence="3">
    <location>
        <begin position="1133"/>
        <end position="1164"/>
    </location>
</feature>
<feature type="region of interest" description="Disordered" evidence="3">
    <location>
        <begin position="825"/>
        <end position="923"/>
    </location>
</feature>
<reference evidence="6" key="1">
    <citation type="submission" date="2020-10" db="EMBL/GenBank/DDBJ databases">
        <authorList>
            <person name="Palmer J.M."/>
        </authorList>
    </citation>
    <scope>NUCLEOTIDE SEQUENCE</scope>
    <source>
        <strain evidence="6">UCD 2041</strain>
    </source>
</reference>
<feature type="compositionally biased region" description="Basic and acidic residues" evidence="3">
    <location>
        <begin position="1133"/>
        <end position="1160"/>
    </location>
</feature>
<dbReference type="InterPro" id="IPR036964">
    <property type="entry name" value="RASGEF_cat_dom_sf"/>
</dbReference>
<dbReference type="Gene3D" id="1.10.840.10">
    <property type="entry name" value="Ras guanine-nucleotide exchange factors catalytic domain"/>
    <property type="match status" value="1"/>
</dbReference>
<dbReference type="Pfam" id="PF00618">
    <property type="entry name" value="RasGEF_N"/>
    <property type="match status" value="1"/>
</dbReference>
<feature type="region of interest" description="Disordered" evidence="3">
    <location>
        <begin position="1188"/>
        <end position="1216"/>
    </location>
</feature>
<proteinExistence type="predicted"/>
<evidence type="ECO:0000256" key="2">
    <source>
        <dbReference type="PROSITE-ProRule" id="PRU00168"/>
    </source>
</evidence>
<name>A0A871R812_DEKBR</name>
<dbReference type="PROSITE" id="PS50009">
    <property type="entry name" value="RASGEF_CAT"/>
    <property type="match status" value="1"/>
</dbReference>
<dbReference type="KEGG" id="bbrx:BRETT_002173"/>
<dbReference type="EMBL" id="CP063137">
    <property type="protein sequence ID" value="QOU22009.1"/>
    <property type="molecule type" value="Genomic_DNA"/>
</dbReference>
<dbReference type="PROSITE" id="PS50212">
    <property type="entry name" value="RASGEF_NTER"/>
    <property type="match status" value="1"/>
</dbReference>
<keyword evidence="1 2" id="KW-0344">Guanine-nucleotide releasing factor</keyword>
<dbReference type="SMART" id="SM00229">
    <property type="entry name" value="RasGEFN"/>
    <property type="match status" value="1"/>
</dbReference>
<feature type="domain" description="N-terminal Ras-GEF" evidence="5">
    <location>
        <begin position="59"/>
        <end position="193"/>
    </location>
</feature>
<dbReference type="InterPro" id="IPR008937">
    <property type="entry name" value="Ras-like_GEF"/>
</dbReference>
<sequence>MDQPSGVDQPDNTADSVSRRTIVEVSQLLENFAQNDPIFDNELLYPTPKPSEIAKFDPVTGKLSQATIESIVTYLTSPEIIDYQFIVDFFLSFRTFIDTLPLMELLLCRLTWCLKGSLSEDPETATIGKLALVRTFVTIRHWILNHFQDDFLNDRQMRELFTSTINELPHHECYIKNGGQSSSLGSKVLVSLKKSYLVMCHIFWNTVSLDKLKDVDILTYPIKSYSSIPHTRLSVLGLRQIRDPSVRRSGILSMVEQNSSSSVNMLLKEHSKQNTNSNNTLESIIQGSLHTNWRKATSLGAAMGTRVSHSSANRYDSIFAKDRFILHPKASLASLGPKNLKNVSRDGTIENLYSNVLEHVQTTPVQGVKSLASTSGDRIPTSQESRGFTVGGRLEVFSDSTVIKIAPSTPLKRLNSRVNVMASKKKEARTSRKIGRLTHSNTQRRRTRIFRHLFPGDYGVGSNVFNAGESCKTGVSESSTGVSKSEAKPHRLLSLKRQIDTAGKIDVLSKRVLTDYETIHENKDKITQARLKKKASIPNMAQEESYFQESPTKGKGSSHGTASIESSALLANFNSKFGPNDSNIDNSSISDAIDVDNSAVEQQVDELASASENPDDKLSFKTPSVTINWSNSLDISHSTRDIVDMSLHPTGTERIVDSEVAASIEEKQIEEQDNQEQQNAPEDANEQATISTDRTSYYDTKSTPPVKIDLKPMKSAHALDLSDSEFFSFESAASPILSNRSSKTDASENLLQLDDAMLSANNDKNTNSMNSTVSLIKEKRNTNMSTVEEDETCVKIPKETQEVVHHEDVAGINEDHSIEEIVQKASMNENDDDKMYGRNGEEGISDHDEDAESGSKSACNIKRQESNQQESPNSFRKNSSGLRTTDSLDGTLPLGCSSMISTPPTSIKEGKKRIKSDETDLETDLDKQISVRVISRNSVVSSRSYMTYDSSLSSDGYVQDRCQFSSAKLRKKNAFNDLRKGLVHEVVTEDDTHNSPAPHEDIAVQGNGDTDSSPHGSLLLGSSSYSSYSIDSHNLCEQMALPFYIGDLTNANVNKTGIAVDKTETSISSSLSQSTVSSGQCSSDLSSSESPQSCLLPYPGISQSAIDELAAIPDNEIDCNPIEYARSKLKGEMSTEKKGVPEFNDKKDLTPPMEPTHEEDVINGSGESLNTMEEQKLEDRVHDLFISSSPNAVEKGEDSGKKLFNHQRTPTSVSAGSSTRLKYSSVSLKHQPRSTSSFDIESLKLTPKKLLYGTPLMSVQEAMYKGNHIPFILSYGSDVLFNQMTLIERDLLLSIDWKEILDTKWDKPINPYSSWLRLLLDSVDKSGLEIITLRFNLVTNWIISEILLCKDLAVRVLTISRFIHLGIVCKKKQNYATMFQVTLALTAPIIKKLKSTWNAIDAGDLLVLKELKDATSPANNFKDIRDQMDVAVPSKGIIPFIALDLSDLTVNSERSDTIAVATDTDGEEAGEPYELINFDKFRTKCGILKRILRLIDWSKLYKLTENKEALSKCLYLSSMSEQEMEYCYAHLDTP</sequence>
<evidence type="ECO:0000313" key="6">
    <source>
        <dbReference type="EMBL" id="QOU22009.1"/>
    </source>
</evidence>
<feature type="compositionally biased region" description="Polar residues" evidence="3">
    <location>
        <begin position="686"/>
        <end position="703"/>
    </location>
</feature>
<dbReference type="Proteomes" id="UP000663131">
    <property type="component" value="Chromosome 9"/>
</dbReference>
<protein>
    <recommendedName>
        <fullName evidence="8">Guanine nucleotide exchange factor LTE1</fullName>
    </recommendedName>
</protein>
<feature type="compositionally biased region" description="Basic and acidic residues" evidence="3">
    <location>
        <begin position="989"/>
        <end position="1002"/>
    </location>
</feature>
<evidence type="ECO:0000256" key="3">
    <source>
        <dbReference type="SAM" id="MobiDB-lite"/>
    </source>
</evidence>